<proteinExistence type="predicted"/>
<dbReference type="AlphaFoldDB" id="A0A1S1Q8L3"/>
<dbReference type="GO" id="GO:0016787">
    <property type="term" value="F:hydrolase activity"/>
    <property type="evidence" value="ECO:0007669"/>
    <property type="project" value="UniProtKB-KW"/>
</dbReference>
<dbReference type="PANTHER" id="PTHR18901:SF38">
    <property type="entry name" value="PSEUDOURIDINE-5'-PHOSPHATASE"/>
    <property type="match status" value="1"/>
</dbReference>
<dbReference type="SFLD" id="SFLDG01129">
    <property type="entry name" value="C1.5:_HAD__Beta-PGM__Phosphata"/>
    <property type="match status" value="1"/>
</dbReference>
<evidence type="ECO:0000313" key="2">
    <source>
        <dbReference type="EMBL" id="OHV29442.1"/>
    </source>
</evidence>
<keyword evidence="3" id="KW-1185">Reference proteome</keyword>
<protein>
    <submittedName>
        <fullName evidence="2">HAD family hydrolase</fullName>
    </submittedName>
</protein>
<dbReference type="InterPro" id="IPR023214">
    <property type="entry name" value="HAD_sf"/>
</dbReference>
<keyword evidence="2" id="KW-0378">Hydrolase</keyword>
<dbReference type="NCBIfam" id="TIGR01509">
    <property type="entry name" value="HAD-SF-IA-v3"/>
    <property type="match status" value="1"/>
</dbReference>
<organism evidence="2 3">
    <name type="scientific">Parafrankia colletiae</name>
    <dbReference type="NCBI Taxonomy" id="573497"/>
    <lineage>
        <taxon>Bacteria</taxon>
        <taxon>Bacillati</taxon>
        <taxon>Actinomycetota</taxon>
        <taxon>Actinomycetes</taxon>
        <taxon>Frankiales</taxon>
        <taxon>Frankiaceae</taxon>
        <taxon>Parafrankia</taxon>
    </lineage>
</organism>
<comment type="caution">
    <text evidence="2">The sequence shown here is derived from an EMBL/GenBank/DDBJ whole genome shotgun (WGS) entry which is preliminary data.</text>
</comment>
<dbReference type="InterPro" id="IPR006439">
    <property type="entry name" value="HAD-SF_hydro_IA"/>
</dbReference>
<dbReference type="Pfam" id="PF13419">
    <property type="entry name" value="HAD_2"/>
    <property type="match status" value="1"/>
</dbReference>
<evidence type="ECO:0000313" key="3">
    <source>
        <dbReference type="Proteomes" id="UP000179627"/>
    </source>
</evidence>
<dbReference type="Proteomes" id="UP000179627">
    <property type="component" value="Unassembled WGS sequence"/>
</dbReference>
<dbReference type="SUPFAM" id="SSF56784">
    <property type="entry name" value="HAD-like"/>
    <property type="match status" value="1"/>
</dbReference>
<dbReference type="Gene3D" id="3.40.50.1000">
    <property type="entry name" value="HAD superfamily/HAD-like"/>
    <property type="match status" value="1"/>
</dbReference>
<accession>A0A1S1Q8L3</accession>
<reference evidence="3" key="1">
    <citation type="submission" date="2016-07" db="EMBL/GenBank/DDBJ databases">
        <title>Sequence Frankia sp. strain CcI1.17.</title>
        <authorList>
            <person name="Ghodhbane-Gtari F."/>
            <person name="Swanson E."/>
            <person name="Gueddou A."/>
            <person name="Morris K."/>
            <person name="Hezbri K."/>
            <person name="Ktari A."/>
            <person name="Nouioui I."/>
            <person name="Abebe-Akele F."/>
            <person name="Simpson S."/>
            <person name="Thomas K."/>
            <person name="Gtari M."/>
            <person name="Tisa L.S."/>
            <person name="Hurst S."/>
        </authorList>
    </citation>
    <scope>NUCLEOTIDE SEQUENCE [LARGE SCALE GENOMIC DNA]</scope>
    <source>
        <strain evidence="3">Cc1.17</strain>
    </source>
</reference>
<dbReference type="InterPro" id="IPR036412">
    <property type="entry name" value="HAD-like_sf"/>
</dbReference>
<feature type="region of interest" description="Disordered" evidence="1">
    <location>
        <begin position="225"/>
        <end position="257"/>
    </location>
</feature>
<evidence type="ECO:0000256" key="1">
    <source>
        <dbReference type="SAM" id="MobiDB-lite"/>
    </source>
</evidence>
<dbReference type="InterPro" id="IPR023198">
    <property type="entry name" value="PGP-like_dom2"/>
</dbReference>
<dbReference type="EMBL" id="MBLM01000162">
    <property type="protein sequence ID" value="OHV29442.1"/>
    <property type="molecule type" value="Genomic_DNA"/>
</dbReference>
<dbReference type="PANTHER" id="PTHR18901">
    <property type="entry name" value="2-DEOXYGLUCOSE-6-PHOSPHATE PHOSPHATASE 2"/>
    <property type="match status" value="1"/>
</dbReference>
<name>A0A1S1Q8L3_9ACTN</name>
<sequence>MFDCDGTLVDTEICWNRAYTALFHHHGRTFTATDHATLIGQPMPVVGRLLATILGFPTHHSTRLADDILDLALAELATGAPARPGAIHLVRALADRGYRLAVASSAPRTLVHQHLTATRLTDAFPVVLCAEDTDQPKPHPDIYLQACTRLGAAPARSIAIEDSPPGVLAARTAGMYVIGVPVHPDITLAAHLTATDLNAPHLRTALGVPTGETPACPVENAPMPRGPACCPQEATHTGQRKPQQPLWAADDRASGLP</sequence>
<dbReference type="Gene3D" id="1.10.150.240">
    <property type="entry name" value="Putative phosphatase, domain 2"/>
    <property type="match status" value="1"/>
</dbReference>
<dbReference type="OrthoDB" id="9812856at2"/>
<gene>
    <name evidence="2" type="ORF">CC117_29025</name>
</gene>
<dbReference type="InterPro" id="IPR041492">
    <property type="entry name" value="HAD_2"/>
</dbReference>
<dbReference type="SFLD" id="SFLDS00003">
    <property type="entry name" value="Haloacid_Dehalogenase"/>
    <property type="match status" value="1"/>
</dbReference>